<dbReference type="OrthoDB" id="2898699at2"/>
<dbReference type="RefSeq" id="WP_016204213.1">
    <property type="nucleotide sequence ID" value="NZ_JABRVN010000118.1"/>
</dbReference>
<dbReference type="EMBL" id="JAGTPX010000006">
    <property type="protein sequence ID" value="MBR8669487.1"/>
    <property type="molecule type" value="Genomic_DNA"/>
</dbReference>
<dbReference type="Proteomes" id="UP000036045">
    <property type="component" value="Unassembled WGS sequence"/>
</dbReference>
<evidence type="ECO:0000313" key="3">
    <source>
        <dbReference type="EMBL" id="MBR8669487.1"/>
    </source>
</evidence>
<reference evidence="2 4" key="1">
    <citation type="submission" date="2015-05" db="EMBL/GenBank/DDBJ databases">
        <title>Whole genome sequence and identification of bacterial endophytes from Costus igneus.</title>
        <authorList>
            <person name="Lee Y.P."/>
            <person name="Gan H.M."/>
            <person name="Eng W."/>
            <person name="Wheatley M.S."/>
            <person name="Caraballo A."/>
            <person name="Polter S."/>
            <person name="Savka M.A."/>
            <person name="Hudson A.O."/>
        </authorList>
    </citation>
    <scope>NUCLEOTIDE SEQUENCE [LARGE SCALE GENOMIC DNA]</scope>
    <source>
        <strain evidence="2 4">RIT379</strain>
    </source>
</reference>
<accession>A0A0J1HV58</accession>
<reference evidence="3" key="2">
    <citation type="submission" date="2021-04" db="EMBL/GenBank/DDBJ databases">
        <title>Genomic analysis of electroactive and textile dye degrading Bacillus circulans strain: DC10 isolated from constructed wetland-microbial fuel cells treating textile dye wastewaters.</title>
        <authorList>
            <person name="Patel D.U."/>
            <person name="Desai C.R."/>
        </authorList>
    </citation>
    <scope>NUCLEOTIDE SEQUENCE</scope>
    <source>
        <strain evidence="3">DC10</strain>
    </source>
</reference>
<keyword evidence="1" id="KW-1133">Transmembrane helix</keyword>
<proteinExistence type="predicted"/>
<dbReference type="AlphaFoldDB" id="A0A0J1HV58"/>
<gene>
    <name evidence="2" type="ORF">ABW02_24630</name>
    <name evidence="3" type="ORF">KD144_08030</name>
</gene>
<keyword evidence="1" id="KW-0472">Membrane</keyword>
<comment type="caution">
    <text evidence="2">The sequence shown here is derived from an EMBL/GenBank/DDBJ whole genome shotgun (WGS) entry which is preliminary data.</text>
</comment>
<dbReference type="EMBL" id="LDPH01000047">
    <property type="protein sequence ID" value="KLV17569.1"/>
    <property type="molecule type" value="Genomic_DNA"/>
</dbReference>
<sequence length="108" mass="11829">MLNKIILAGCIGFGMGVLTHAKRYGTIKKPRNNKLTFYPGFLLDGCFGAVGAIVTILFSDPNGTERVILTSILGGYVGENAIIKVEESLQSKKESRIEEINRKINQDL</sequence>
<keyword evidence="4" id="KW-1185">Reference proteome</keyword>
<dbReference type="Pfam" id="PF14074">
    <property type="entry name" value="DUF4257"/>
    <property type="match status" value="1"/>
</dbReference>
<protein>
    <submittedName>
        <fullName evidence="3">DUF4257 domain-containing protein</fullName>
    </submittedName>
    <submittedName>
        <fullName evidence="2">Membrane protein</fullName>
    </submittedName>
</protein>
<feature type="transmembrane region" description="Helical" evidence="1">
    <location>
        <begin position="37"/>
        <end position="58"/>
    </location>
</feature>
<evidence type="ECO:0000313" key="4">
    <source>
        <dbReference type="Proteomes" id="UP000036045"/>
    </source>
</evidence>
<evidence type="ECO:0000256" key="1">
    <source>
        <dbReference type="SAM" id="Phobius"/>
    </source>
</evidence>
<dbReference type="PATRIC" id="fig|1397.4.peg.4446"/>
<evidence type="ECO:0000313" key="2">
    <source>
        <dbReference type="EMBL" id="KLV17569.1"/>
    </source>
</evidence>
<name>A0A0J1HV58_NIACI</name>
<dbReference type="InterPro" id="IPR025353">
    <property type="entry name" value="DUF4257"/>
</dbReference>
<organism evidence="2 4">
    <name type="scientific">Niallia circulans</name>
    <name type="common">Bacillus circulans</name>
    <dbReference type="NCBI Taxonomy" id="1397"/>
    <lineage>
        <taxon>Bacteria</taxon>
        <taxon>Bacillati</taxon>
        <taxon>Bacillota</taxon>
        <taxon>Bacilli</taxon>
        <taxon>Bacillales</taxon>
        <taxon>Bacillaceae</taxon>
        <taxon>Niallia</taxon>
    </lineage>
</organism>
<keyword evidence="1" id="KW-0812">Transmembrane</keyword>